<dbReference type="Proteomes" id="UP000228920">
    <property type="component" value="Unassembled WGS sequence"/>
</dbReference>
<sequence length="93" mass="10350">MTTKVLKVEYTSKEYGIHLIVTLHSGNIFVRVVGSPHVVNCVCVKTDTGDVELTPAMLSDGHETVKAPKGTTEIKDVWVRELALDKYARKPQR</sequence>
<protein>
    <submittedName>
        <fullName evidence="1">Uncharacterized protein</fullName>
    </submittedName>
</protein>
<gene>
    <name evidence="1" type="ORF">COY32_03925</name>
</gene>
<dbReference type="AlphaFoldDB" id="A0A2M7TIC4"/>
<evidence type="ECO:0000313" key="1">
    <source>
        <dbReference type="EMBL" id="PIZ46078.1"/>
    </source>
</evidence>
<name>A0A2M7TIC4_UNCKA</name>
<comment type="caution">
    <text evidence="1">The sequence shown here is derived from an EMBL/GenBank/DDBJ whole genome shotgun (WGS) entry which is preliminary data.</text>
</comment>
<dbReference type="EMBL" id="PFNL01000112">
    <property type="protein sequence ID" value="PIZ46078.1"/>
    <property type="molecule type" value="Genomic_DNA"/>
</dbReference>
<evidence type="ECO:0000313" key="2">
    <source>
        <dbReference type="Proteomes" id="UP000228920"/>
    </source>
</evidence>
<accession>A0A2M7TIC4</accession>
<proteinExistence type="predicted"/>
<reference evidence="2" key="1">
    <citation type="submission" date="2017-09" db="EMBL/GenBank/DDBJ databases">
        <title>Depth-based differentiation of microbial function through sediment-hosted aquifers and enrichment of novel symbionts in the deep terrestrial subsurface.</title>
        <authorList>
            <person name="Probst A.J."/>
            <person name="Ladd B."/>
            <person name="Jarett J.K."/>
            <person name="Geller-Mcgrath D.E."/>
            <person name="Sieber C.M.K."/>
            <person name="Emerson J.B."/>
            <person name="Anantharaman K."/>
            <person name="Thomas B.C."/>
            <person name="Malmstrom R."/>
            <person name="Stieglmeier M."/>
            <person name="Klingl A."/>
            <person name="Woyke T."/>
            <person name="Ryan C.M."/>
            <person name="Banfield J.F."/>
        </authorList>
    </citation>
    <scope>NUCLEOTIDE SEQUENCE [LARGE SCALE GENOMIC DNA]</scope>
</reference>
<organism evidence="1 2">
    <name type="scientific">candidate division WWE3 bacterium CG_4_10_14_0_2_um_filter_41_14</name>
    <dbReference type="NCBI Taxonomy" id="1975072"/>
    <lineage>
        <taxon>Bacteria</taxon>
        <taxon>Katanobacteria</taxon>
    </lineage>
</organism>